<reference evidence="2" key="1">
    <citation type="submission" date="2022-07" db="EMBL/GenBank/DDBJ databases">
        <authorList>
            <person name="Macas J."/>
            <person name="Novak P."/>
            <person name="Neumann P."/>
        </authorList>
    </citation>
    <scope>NUCLEOTIDE SEQUENCE</scope>
</reference>
<organism evidence="2 3">
    <name type="scientific">Cuscuta epithymum</name>
    <dbReference type="NCBI Taxonomy" id="186058"/>
    <lineage>
        <taxon>Eukaryota</taxon>
        <taxon>Viridiplantae</taxon>
        <taxon>Streptophyta</taxon>
        <taxon>Embryophyta</taxon>
        <taxon>Tracheophyta</taxon>
        <taxon>Spermatophyta</taxon>
        <taxon>Magnoliopsida</taxon>
        <taxon>eudicotyledons</taxon>
        <taxon>Gunneridae</taxon>
        <taxon>Pentapetalae</taxon>
        <taxon>asterids</taxon>
        <taxon>lamiids</taxon>
        <taxon>Solanales</taxon>
        <taxon>Convolvulaceae</taxon>
        <taxon>Cuscuteae</taxon>
        <taxon>Cuscuta</taxon>
        <taxon>Cuscuta subgen. Cuscuta</taxon>
    </lineage>
</organism>
<name>A0AAV0CT30_9ASTE</name>
<dbReference type="Proteomes" id="UP001152523">
    <property type="component" value="Unassembled WGS sequence"/>
</dbReference>
<keyword evidence="1" id="KW-1133">Transmembrane helix</keyword>
<evidence type="ECO:0000313" key="3">
    <source>
        <dbReference type="Proteomes" id="UP001152523"/>
    </source>
</evidence>
<feature type="transmembrane region" description="Helical" evidence="1">
    <location>
        <begin position="12"/>
        <end position="33"/>
    </location>
</feature>
<dbReference type="EMBL" id="CAMAPF010000038">
    <property type="protein sequence ID" value="CAH9082387.1"/>
    <property type="molecule type" value="Genomic_DNA"/>
</dbReference>
<keyword evidence="1" id="KW-0812">Transmembrane</keyword>
<evidence type="ECO:0000313" key="2">
    <source>
        <dbReference type="EMBL" id="CAH9082387.1"/>
    </source>
</evidence>
<sequence>MLQVTLLLPIRLALFSRLHLLLLLMLLSILTSFDILTQDLTTGAVLLRAHSDNGVYPVRQPVPSPIALSAASVSLWHNGLGQCGTRVLDQLRINNSISGTASSVSDCIPCHLGKSQRLPFNKVFHNSP</sequence>
<comment type="caution">
    <text evidence="2">The sequence shown here is derived from an EMBL/GenBank/DDBJ whole genome shotgun (WGS) entry which is preliminary data.</text>
</comment>
<keyword evidence="1" id="KW-0472">Membrane</keyword>
<evidence type="ECO:0000256" key="1">
    <source>
        <dbReference type="SAM" id="Phobius"/>
    </source>
</evidence>
<keyword evidence="3" id="KW-1185">Reference proteome</keyword>
<accession>A0AAV0CT30</accession>
<feature type="non-terminal residue" evidence="2">
    <location>
        <position position="128"/>
    </location>
</feature>
<protein>
    <recommendedName>
        <fullName evidence="4">GAG-pre-integrase domain-containing protein</fullName>
    </recommendedName>
</protein>
<proteinExistence type="predicted"/>
<evidence type="ECO:0008006" key="4">
    <source>
        <dbReference type="Google" id="ProtNLM"/>
    </source>
</evidence>
<gene>
    <name evidence="2" type="ORF">CEPIT_LOCUS8063</name>
</gene>
<dbReference type="AlphaFoldDB" id="A0AAV0CT30"/>